<dbReference type="Proteomes" id="UP001162164">
    <property type="component" value="Unassembled WGS sequence"/>
</dbReference>
<keyword evidence="2" id="KW-1185">Reference proteome</keyword>
<proteinExistence type="predicted"/>
<organism evidence="1 2">
    <name type="scientific">Molorchus minor</name>
    <dbReference type="NCBI Taxonomy" id="1323400"/>
    <lineage>
        <taxon>Eukaryota</taxon>
        <taxon>Metazoa</taxon>
        <taxon>Ecdysozoa</taxon>
        <taxon>Arthropoda</taxon>
        <taxon>Hexapoda</taxon>
        <taxon>Insecta</taxon>
        <taxon>Pterygota</taxon>
        <taxon>Neoptera</taxon>
        <taxon>Endopterygota</taxon>
        <taxon>Coleoptera</taxon>
        <taxon>Polyphaga</taxon>
        <taxon>Cucujiformia</taxon>
        <taxon>Chrysomeloidea</taxon>
        <taxon>Cerambycidae</taxon>
        <taxon>Lamiinae</taxon>
        <taxon>Monochamini</taxon>
        <taxon>Molorchus</taxon>
    </lineage>
</organism>
<comment type="caution">
    <text evidence="1">The sequence shown here is derived from an EMBL/GenBank/DDBJ whole genome shotgun (WGS) entry which is preliminary data.</text>
</comment>
<dbReference type="EMBL" id="JAPWTJ010002635">
    <property type="protein sequence ID" value="KAJ8965328.1"/>
    <property type="molecule type" value="Genomic_DNA"/>
</dbReference>
<name>A0ABQ9IU92_9CUCU</name>
<protein>
    <submittedName>
        <fullName evidence="1">Uncharacterized protein</fullName>
    </submittedName>
</protein>
<accession>A0ABQ9IU92</accession>
<evidence type="ECO:0000313" key="2">
    <source>
        <dbReference type="Proteomes" id="UP001162164"/>
    </source>
</evidence>
<sequence>MLVANAMVKRETIWGMARLNKPIFRPKCPAINPATELIYLLHIMVDLGCLKASKMSPIKCRLEYFGIDLKNNYNNLGQQLFYSVLATKGGVNRIWRHNFKVTDWLIRSLIYTNILQETFGRRICQLNVLTFDLFANNNMKIMSLYTA</sequence>
<evidence type="ECO:0000313" key="1">
    <source>
        <dbReference type="EMBL" id="KAJ8965328.1"/>
    </source>
</evidence>
<reference evidence="1" key="1">
    <citation type="journal article" date="2023" name="Insect Mol. Biol.">
        <title>Genome sequencing provides insights into the evolution of gene families encoding plant cell wall-degrading enzymes in longhorned beetles.</title>
        <authorList>
            <person name="Shin N.R."/>
            <person name="Okamura Y."/>
            <person name="Kirsch R."/>
            <person name="Pauchet Y."/>
        </authorList>
    </citation>
    <scope>NUCLEOTIDE SEQUENCE</scope>
    <source>
        <strain evidence="1">MMC_N1</strain>
    </source>
</reference>
<gene>
    <name evidence="1" type="ORF">NQ317_004712</name>
</gene>